<evidence type="ECO:0000313" key="7">
    <source>
        <dbReference type="EMBL" id="GGA74671.1"/>
    </source>
</evidence>
<dbReference type="Gene3D" id="2.60.120.10">
    <property type="entry name" value="Jelly Rolls"/>
    <property type="match status" value="1"/>
</dbReference>
<dbReference type="InterPro" id="IPR018490">
    <property type="entry name" value="cNMP-bd_dom_sf"/>
</dbReference>
<protein>
    <submittedName>
        <fullName evidence="7">Anaerobic regulatory protein</fullName>
    </submittedName>
</protein>
<dbReference type="Pfam" id="PF00027">
    <property type="entry name" value="cNMP_binding"/>
    <property type="match status" value="1"/>
</dbReference>
<dbReference type="InterPro" id="IPR012318">
    <property type="entry name" value="HTH_CRP"/>
</dbReference>
<dbReference type="InterPro" id="IPR036388">
    <property type="entry name" value="WH-like_DNA-bd_sf"/>
</dbReference>
<keyword evidence="3" id="KW-0010">Activator</keyword>
<name>A0A916W7S0_9BACI</name>
<dbReference type="PROSITE" id="PS51063">
    <property type="entry name" value="HTH_CRP_2"/>
    <property type="match status" value="1"/>
</dbReference>
<reference evidence="7" key="1">
    <citation type="journal article" date="2014" name="Int. J. Syst. Evol. Microbiol.">
        <title>Complete genome sequence of Corynebacterium casei LMG S-19264T (=DSM 44701T), isolated from a smear-ripened cheese.</title>
        <authorList>
            <consortium name="US DOE Joint Genome Institute (JGI-PGF)"/>
            <person name="Walter F."/>
            <person name="Albersmeier A."/>
            <person name="Kalinowski J."/>
            <person name="Ruckert C."/>
        </authorList>
    </citation>
    <scope>NUCLEOTIDE SEQUENCE</scope>
    <source>
        <strain evidence="7">CGMCC 1.12408</strain>
    </source>
</reference>
<comment type="caution">
    <text evidence="7">The sequence shown here is derived from an EMBL/GenBank/DDBJ whole genome shotgun (WGS) entry which is preliminary data.</text>
</comment>
<feature type="domain" description="HTH crp-type" evidence="6">
    <location>
        <begin position="148"/>
        <end position="222"/>
    </location>
</feature>
<dbReference type="SMART" id="SM00100">
    <property type="entry name" value="cNMP"/>
    <property type="match status" value="1"/>
</dbReference>
<keyword evidence="4" id="KW-0804">Transcription</keyword>
<dbReference type="SUPFAM" id="SSF46785">
    <property type="entry name" value="Winged helix' DNA-binding domain"/>
    <property type="match status" value="1"/>
</dbReference>
<dbReference type="InterPro" id="IPR036390">
    <property type="entry name" value="WH_DNA-bd_sf"/>
</dbReference>
<evidence type="ECO:0000256" key="2">
    <source>
        <dbReference type="ARBA" id="ARBA00023125"/>
    </source>
</evidence>
<reference evidence="7" key="2">
    <citation type="submission" date="2020-09" db="EMBL/GenBank/DDBJ databases">
        <authorList>
            <person name="Sun Q."/>
            <person name="Zhou Y."/>
        </authorList>
    </citation>
    <scope>NUCLEOTIDE SEQUENCE</scope>
    <source>
        <strain evidence="7">CGMCC 1.12408</strain>
    </source>
</reference>
<dbReference type="GO" id="GO:0003700">
    <property type="term" value="F:DNA-binding transcription factor activity"/>
    <property type="evidence" value="ECO:0007669"/>
    <property type="project" value="InterPro"/>
</dbReference>
<evidence type="ECO:0000256" key="3">
    <source>
        <dbReference type="ARBA" id="ARBA00023159"/>
    </source>
</evidence>
<keyword evidence="8" id="KW-1185">Reference proteome</keyword>
<organism evidence="7 8">
    <name type="scientific">Ornithinibacillus halotolerans</name>
    <dbReference type="NCBI Taxonomy" id="1274357"/>
    <lineage>
        <taxon>Bacteria</taxon>
        <taxon>Bacillati</taxon>
        <taxon>Bacillota</taxon>
        <taxon>Bacilli</taxon>
        <taxon>Bacillales</taxon>
        <taxon>Bacillaceae</taxon>
        <taxon>Ornithinibacillus</taxon>
    </lineage>
</organism>
<accession>A0A916W7S0</accession>
<keyword evidence="2" id="KW-0238">DNA-binding</keyword>
<keyword evidence="1" id="KW-0805">Transcription regulation</keyword>
<dbReference type="GO" id="GO:0003677">
    <property type="term" value="F:DNA binding"/>
    <property type="evidence" value="ECO:0007669"/>
    <property type="project" value="UniProtKB-KW"/>
</dbReference>
<dbReference type="Proteomes" id="UP000613512">
    <property type="component" value="Unassembled WGS sequence"/>
</dbReference>
<evidence type="ECO:0000256" key="1">
    <source>
        <dbReference type="ARBA" id="ARBA00023015"/>
    </source>
</evidence>
<evidence type="ECO:0000256" key="4">
    <source>
        <dbReference type="ARBA" id="ARBA00023163"/>
    </source>
</evidence>
<dbReference type="PANTHER" id="PTHR24567:SF74">
    <property type="entry name" value="HTH-TYPE TRANSCRIPTIONAL REGULATOR ARCR"/>
    <property type="match status" value="1"/>
</dbReference>
<feature type="domain" description="Cyclic nucleotide-binding" evidence="5">
    <location>
        <begin position="19"/>
        <end position="92"/>
    </location>
</feature>
<dbReference type="SMART" id="SM00419">
    <property type="entry name" value="HTH_CRP"/>
    <property type="match status" value="1"/>
</dbReference>
<dbReference type="InterPro" id="IPR018335">
    <property type="entry name" value="Tscrpt_reg_HTH_Crp-type_CS"/>
</dbReference>
<evidence type="ECO:0000313" key="8">
    <source>
        <dbReference type="Proteomes" id="UP000613512"/>
    </source>
</evidence>
<dbReference type="Gene3D" id="1.10.10.10">
    <property type="entry name" value="Winged helix-like DNA-binding domain superfamily/Winged helix DNA-binding domain"/>
    <property type="match status" value="1"/>
</dbReference>
<gene>
    <name evidence="7" type="primary">fnr</name>
    <name evidence="7" type="ORF">GCM10008025_18030</name>
</gene>
<dbReference type="CDD" id="cd00038">
    <property type="entry name" value="CAP_ED"/>
    <property type="match status" value="1"/>
</dbReference>
<dbReference type="PROSITE" id="PS00042">
    <property type="entry name" value="HTH_CRP_1"/>
    <property type="match status" value="1"/>
</dbReference>
<dbReference type="InterPro" id="IPR000595">
    <property type="entry name" value="cNMP-bd_dom"/>
</dbReference>
<dbReference type="EMBL" id="BMEY01000007">
    <property type="protein sequence ID" value="GGA74671.1"/>
    <property type="molecule type" value="Genomic_DNA"/>
</dbReference>
<dbReference type="InterPro" id="IPR014710">
    <property type="entry name" value="RmlC-like_jellyroll"/>
</dbReference>
<proteinExistence type="predicted"/>
<dbReference type="PROSITE" id="PS50042">
    <property type="entry name" value="CNMP_BINDING_3"/>
    <property type="match status" value="1"/>
</dbReference>
<dbReference type="Pfam" id="PF13545">
    <property type="entry name" value="HTH_Crp_2"/>
    <property type="match status" value="1"/>
</dbReference>
<dbReference type="SUPFAM" id="SSF51206">
    <property type="entry name" value="cAMP-binding domain-like"/>
    <property type="match status" value="1"/>
</dbReference>
<evidence type="ECO:0000259" key="5">
    <source>
        <dbReference type="PROSITE" id="PS50042"/>
    </source>
</evidence>
<sequence length="241" mass="26974">MLSSLMLGANNSANISISNELRELLDSISTTKKVMKNAFIFHEGLEANEIYIVNTGLVQVSKLTADGKELILRICNRDDIVGELSLFSDDPKYLLSGKALTDAEIQVVQKDQLEDALLSNGNLTFEYMRWSSTQMRKFQSKIRDLLLNGKKGALYSTLIRLANSYGLEQDDGTLINVSLTNQELANFCAATRESINRMLVHLRKIDVITIDKTGRIFIKDLDYLKTEIGCEGCPIEICNIN</sequence>
<dbReference type="PANTHER" id="PTHR24567">
    <property type="entry name" value="CRP FAMILY TRANSCRIPTIONAL REGULATORY PROTEIN"/>
    <property type="match status" value="1"/>
</dbReference>
<evidence type="ECO:0000259" key="6">
    <source>
        <dbReference type="PROSITE" id="PS51063"/>
    </source>
</evidence>
<dbReference type="AlphaFoldDB" id="A0A916W7S0"/>
<dbReference type="RefSeq" id="WP_188384354.1">
    <property type="nucleotide sequence ID" value="NZ_BMEY01000007.1"/>
</dbReference>
<dbReference type="InterPro" id="IPR050397">
    <property type="entry name" value="Env_Response_Regulators"/>
</dbReference>
<dbReference type="GO" id="GO:0005829">
    <property type="term" value="C:cytosol"/>
    <property type="evidence" value="ECO:0007669"/>
    <property type="project" value="TreeGrafter"/>
</dbReference>